<dbReference type="InterPro" id="IPR036770">
    <property type="entry name" value="Ankyrin_rpt-contain_sf"/>
</dbReference>
<protein>
    <recommendedName>
        <fullName evidence="4">Ankyrin</fullName>
    </recommendedName>
</protein>
<dbReference type="AlphaFoldDB" id="A0A6A6YLN0"/>
<gene>
    <name evidence="1 3" type="ORF">BDZ99DRAFT_29023</name>
</gene>
<proteinExistence type="predicted"/>
<name>A0A6A6YLN0_9PEZI</name>
<reference evidence="1 3" key="1">
    <citation type="journal article" date="2020" name="Stud. Mycol.">
        <title>101 Dothideomycetes genomes: a test case for predicting lifestyles and emergence of pathogens.</title>
        <authorList>
            <person name="Haridas S."/>
            <person name="Albert R."/>
            <person name="Binder M."/>
            <person name="Bloem J."/>
            <person name="Labutti K."/>
            <person name="Salamov A."/>
            <person name="Andreopoulos B."/>
            <person name="Baker S."/>
            <person name="Barry K."/>
            <person name="Bills G."/>
            <person name="Bluhm B."/>
            <person name="Cannon C."/>
            <person name="Castanera R."/>
            <person name="Culley D."/>
            <person name="Daum C."/>
            <person name="Ezra D."/>
            <person name="Gonzalez J."/>
            <person name="Henrissat B."/>
            <person name="Kuo A."/>
            <person name="Liang C."/>
            <person name="Lipzen A."/>
            <person name="Lutzoni F."/>
            <person name="Magnuson J."/>
            <person name="Mondo S."/>
            <person name="Nolan M."/>
            <person name="Ohm R."/>
            <person name="Pangilinan J."/>
            <person name="Park H.-J."/>
            <person name="Ramirez L."/>
            <person name="Alfaro M."/>
            <person name="Sun H."/>
            <person name="Tritt A."/>
            <person name="Yoshinaga Y."/>
            <person name="Zwiers L.-H."/>
            <person name="Turgeon B."/>
            <person name="Goodwin S."/>
            <person name="Spatafora J."/>
            <person name="Crous P."/>
            <person name="Grigoriev I."/>
        </authorList>
    </citation>
    <scope>NUCLEOTIDE SEQUENCE</scope>
    <source>
        <strain evidence="1 3">CBS 304.34</strain>
    </source>
</reference>
<evidence type="ECO:0008006" key="4">
    <source>
        <dbReference type="Google" id="ProtNLM"/>
    </source>
</evidence>
<keyword evidence="2" id="KW-1185">Reference proteome</keyword>
<dbReference type="SUPFAM" id="SSF48403">
    <property type="entry name" value="Ankyrin repeat"/>
    <property type="match status" value="1"/>
</dbReference>
<reference evidence="3" key="2">
    <citation type="submission" date="2020-04" db="EMBL/GenBank/DDBJ databases">
        <authorList>
            <consortium name="NCBI Genome Project"/>
        </authorList>
    </citation>
    <scope>NUCLEOTIDE SEQUENCE</scope>
    <source>
        <strain evidence="3">CBS 304.34</strain>
    </source>
</reference>
<reference evidence="3" key="3">
    <citation type="submission" date="2025-04" db="UniProtKB">
        <authorList>
            <consortium name="RefSeq"/>
        </authorList>
    </citation>
    <scope>IDENTIFICATION</scope>
    <source>
        <strain evidence="3">CBS 304.34</strain>
    </source>
</reference>
<evidence type="ECO:0000313" key="3">
    <source>
        <dbReference type="RefSeq" id="XP_033576437.1"/>
    </source>
</evidence>
<evidence type="ECO:0000313" key="1">
    <source>
        <dbReference type="EMBL" id="KAF2809473.1"/>
    </source>
</evidence>
<dbReference type="OrthoDB" id="3695171at2759"/>
<organism evidence="1">
    <name type="scientific">Mytilinidion resinicola</name>
    <dbReference type="NCBI Taxonomy" id="574789"/>
    <lineage>
        <taxon>Eukaryota</taxon>
        <taxon>Fungi</taxon>
        <taxon>Dikarya</taxon>
        <taxon>Ascomycota</taxon>
        <taxon>Pezizomycotina</taxon>
        <taxon>Dothideomycetes</taxon>
        <taxon>Pleosporomycetidae</taxon>
        <taxon>Mytilinidiales</taxon>
        <taxon>Mytilinidiaceae</taxon>
        <taxon>Mytilinidion</taxon>
    </lineage>
</organism>
<dbReference type="Gene3D" id="1.25.40.20">
    <property type="entry name" value="Ankyrin repeat-containing domain"/>
    <property type="match status" value="1"/>
</dbReference>
<dbReference type="EMBL" id="MU003701">
    <property type="protein sequence ID" value="KAF2809473.1"/>
    <property type="molecule type" value="Genomic_DNA"/>
</dbReference>
<evidence type="ECO:0000313" key="2">
    <source>
        <dbReference type="Proteomes" id="UP000504636"/>
    </source>
</evidence>
<dbReference type="Proteomes" id="UP000504636">
    <property type="component" value="Unplaced"/>
</dbReference>
<dbReference type="RefSeq" id="XP_033576437.1">
    <property type="nucleotide sequence ID" value="XM_033714091.1"/>
</dbReference>
<dbReference type="GeneID" id="54454984"/>
<sequence length="457" mass="51580">MCRELFTTLVAAGVPINQTDRFGSTALDSLLMWLQLSGEPQLDIWTSLIWMLMDCDLEITTFTLNSLAPNTSLKTFYLAHQRLLVSENGSQAFDLPDLTRAILSRSETELDKILDHTPATTLTVSWGKNEGYILETAANWPVGIMKLLNHGVSVHEDDDGTLWTPLEYACACNLESCKILIAAGSCVTSSTLQVSLSRGDSDIQSVIISALVDRRSQLKHSAKKVLPLELQERYNLEDDRILDAHAFDVYKAICRIDGSEHRPLDPGNYPYTVYHCRNLTRPIAEKLYQAGFRDIDHRHDNGALPVMVAIGLSGYFTSLSESLEYVQWLWSKGVNVHQVDEFTKTTPALALGDNLDFFSEPRRVLELIRVDQAFLAEAFLAEITDDCACYCSPHGCCTVSRLFKLPKWYRTIERSYTMSGLLEPMRKLAPWLDPAIIRALTFDKLELSHTCHLEYKY</sequence>
<accession>A0A6A6YLN0</accession>